<evidence type="ECO:0008006" key="4">
    <source>
        <dbReference type="Google" id="ProtNLM"/>
    </source>
</evidence>
<dbReference type="OrthoDB" id="2537432at2759"/>
<dbReference type="STRING" id="231916.A0A409VXX3"/>
<feature type="compositionally biased region" description="Polar residues" evidence="1">
    <location>
        <begin position="26"/>
        <end position="40"/>
    </location>
</feature>
<name>A0A409VXX3_9AGAR</name>
<organism evidence="2 3">
    <name type="scientific">Gymnopilus dilepis</name>
    <dbReference type="NCBI Taxonomy" id="231916"/>
    <lineage>
        <taxon>Eukaryota</taxon>
        <taxon>Fungi</taxon>
        <taxon>Dikarya</taxon>
        <taxon>Basidiomycota</taxon>
        <taxon>Agaricomycotina</taxon>
        <taxon>Agaricomycetes</taxon>
        <taxon>Agaricomycetidae</taxon>
        <taxon>Agaricales</taxon>
        <taxon>Agaricineae</taxon>
        <taxon>Hymenogastraceae</taxon>
        <taxon>Gymnopilus</taxon>
    </lineage>
</organism>
<dbReference type="InterPro" id="IPR053203">
    <property type="entry name" value="Cisplatin_resist-associated"/>
</dbReference>
<gene>
    <name evidence="2" type="ORF">CVT26_011583</name>
</gene>
<dbReference type="InterPro" id="IPR022024">
    <property type="entry name" value="DUF3602"/>
</dbReference>
<comment type="caution">
    <text evidence="2">The sequence shown here is derived from an EMBL/GenBank/DDBJ whole genome shotgun (WGS) entry which is preliminary data.</text>
</comment>
<feature type="compositionally biased region" description="Basic and acidic residues" evidence="1">
    <location>
        <begin position="51"/>
        <end position="61"/>
    </location>
</feature>
<feature type="compositionally biased region" description="Basic and acidic residues" evidence="1">
    <location>
        <begin position="78"/>
        <end position="104"/>
    </location>
</feature>
<accession>A0A409VXX3</accession>
<dbReference type="Pfam" id="PF12223">
    <property type="entry name" value="DUF3602"/>
    <property type="match status" value="2"/>
</dbReference>
<protein>
    <recommendedName>
        <fullName evidence="4">DUF3602 domain-containing protein</fullName>
    </recommendedName>
</protein>
<reference evidence="2 3" key="1">
    <citation type="journal article" date="2018" name="Evol. Lett.">
        <title>Horizontal gene cluster transfer increased hallucinogenic mushroom diversity.</title>
        <authorList>
            <person name="Reynolds H.T."/>
            <person name="Vijayakumar V."/>
            <person name="Gluck-Thaler E."/>
            <person name="Korotkin H.B."/>
            <person name="Matheny P.B."/>
            <person name="Slot J.C."/>
        </authorList>
    </citation>
    <scope>NUCLEOTIDE SEQUENCE [LARGE SCALE GENOMIC DNA]</scope>
    <source>
        <strain evidence="2 3">SRW20</strain>
    </source>
</reference>
<evidence type="ECO:0000313" key="2">
    <source>
        <dbReference type="EMBL" id="PPQ71105.1"/>
    </source>
</evidence>
<evidence type="ECO:0000313" key="3">
    <source>
        <dbReference type="Proteomes" id="UP000284706"/>
    </source>
</evidence>
<feature type="compositionally biased region" description="Basic and acidic residues" evidence="1">
    <location>
        <begin position="219"/>
        <end position="229"/>
    </location>
</feature>
<dbReference type="PANTHER" id="PTHR34693">
    <property type="entry name" value="PROTEIN PAR32"/>
    <property type="match status" value="1"/>
</dbReference>
<dbReference type="EMBL" id="NHYE01005515">
    <property type="protein sequence ID" value="PPQ71105.1"/>
    <property type="molecule type" value="Genomic_DNA"/>
</dbReference>
<feature type="region of interest" description="Disordered" evidence="1">
    <location>
        <begin position="1"/>
        <end position="229"/>
    </location>
</feature>
<dbReference type="AlphaFoldDB" id="A0A409VXX3"/>
<feature type="compositionally biased region" description="Basic and acidic residues" evidence="1">
    <location>
        <begin position="1"/>
        <end position="15"/>
    </location>
</feature>
<dbReference type="Proteomes" id="UP000284706">
    <property type="component" value="Unassembled WGS sequence"/>
</dbReference>
<proteinExistence type="predicted"/>
<keyword evidence="3" id="KW-1185">Reference proteome</keyword>
<feature type="compositionally biased region" description="Basic and acidic residues" evidence="1">
    <location>
        <begin position="193"/>
        <end position="209"/>
    </location>
</feature>
<dbReference type="InParanoid" id="A0A409VXX3"/>
<sequence>MADTERSQSRGREPFHSTGRGGLGNIRQSSVSRDARSNPSGVGPDDFSVTRGREPVPHQHENQVYSTGRGGAGNLRSSSRDPATRAEHAEADAAEQEVIREYVAAHEGAVHSSGRGGLGNMNRSRSRDPSATPSHFYSTGRGGAGNIHHGEGAQHTAENLDEEERIKLHHAHSGLHSTGRGGAANITSTPEPSVEHPSHGHLTPHEFESTGRGGLGNMVRERSSSRQRS</sequence>
<evidence type="ECO:0000256" key="1">
    <source>
        <dbReference type="SAM" id="MobiDB-lite"/>
    </source>
</evidence>
<dbReference type="PANTHER" id="PTHR34693:SF1">
    <property type="entry name" value="PROTEIN PAR32"/>
    <property type="match status" value="1"/>
</dbReference>